<dbReference type="Proteomes" id="UP000011705">
    <property type="component" value="Chromosome"/>
</dbReference>
<comment type="caution">
    <text evidence="2">The sequence shown here is derived from an EMBL/GenBank/DDBJ whole genome shotgun (WGS) entry which is preliminary data.</text>
</comment>
<dbReference type="EMBL" id="AGDV01000006">
    <property type="protein sequence ID" value="EMB34890.1"/>
    <property type="molecule type" value="Genomic_DNA"/>
</dbReference>
<proteinExistence type="predicted"/>
<keyword evidence="1" id="KW-0732">Signal</keyword>
<dbReference type="RefSeq" id="WP_002683402.1">
    <property type="nucleotide sequence ID" value="NZ_CM001795.1"/>
</dbReference>
<feature type="chain" id="PRO_5002393657" description="Outer membrane protein beta-barrel domain-containing protein" evidence="1">
    <location>
        <begin position="27"/>
        <end position="182"/>
    </location>
</feature>
<dbReference type="HOGENOM" id="CLU_127157_0_0_12"/>
<evidence type="ECO:0008006" key="3">
    <source>
        <dbReference type="Google" id="ProtNLM"/>
    </source>
</evidence>
<protein>
    <recommendedName>
        <fullName evidence="3">Outer membrane protein beta-barrel domain-containing protein</fullName>
    </recommendedName>
</protein>
<sequence length="182" mass="20226">MKKNYVKTVLCVPVFLWIMGASVLFAQEVEDEPKREKDGLHWSLGISAEGNMNVPKGYALGTGLYGMFVLPDWVKTGRFSAGAKLLYSTGFKRYGLLDTALLFRWNFYDFAKFKTCDSGFFVQAEGGVSLGWNGKAAKPFVFGLGEGTFGYRFAVKNFFIEPYIRGGYPVIWAAGISGGFRI</sequence>
<evidence type="ECO:0000313" key="2">
    <source>
        <dbReference type="EMBL" id="EMB34890.1"/>
    </source>
</evidence>
<accession>A0A0E2E6I6</accession>
<gene>
    <name evidence="2" type="ORF">HMPREF9726_00656</name>
</gene>
<feature type="signal peptide" evidence="1">
    <location>
        <begin position="1"/>
        <end position="26"/>
    </location>
</feature>
<organism evidence="2">
    <name type="scientific">Treponema denticola H-22</name>
    <dbReference type="NCBI Taxonomy" id="999432"/>
    <lineage>
        <taxon>Bacteria</taxon>
        <taxon>Pseudomonadati</taxon>
        <taxon>Spirochaetota</taxon>
        <taxon>Spirochaetia</taxon>
        <taxon>Spirochaetales</taxon>
        <taxon>Treponemataceae</taxon>
        <taxon>Treponema</taxon>
    </lineage>
</organism>
<name>A0A0E2E6I6_TREDN</name>
<reference evidence="2" key="1">
    <citation type="submission" date="2012-01" db="EMBL/GenBank/DDBJ databases">
        <title>The Genome Sequence of Treponema denticola H-22.</title>
        <authorList>
            <consortium name="The Broad Institute Genome Sequencing Platform"/>
            <person name="Earl A."/>
            <person name="Ward D."/>
            <person name="Feldgarden M."/>
            <person name="Gevers D."/>
            <person name="Blanton J.M."/>
            <person name="Fenno C.J."/>
            <person name="Baranova O.V."/>
            <person name="Mathney J."/>
            <person name="Dewhirst F.E."/>
            <person name="Izard J."/>
            <person name="Young S.K."/>
            <person name="Zeng Q."/>
            <person name="Gargeya S."/>
            <person name="Fitzgerald M."/>
            <person name="Haas B."/>
            <person name="Abouelleil A."/>
            <person name="Alvarado L."/>
            <person name="Arachchi H.M."/>
            <person name="Berlin A."/>
            <person name="Chapman S.B."/>
            <person name="Gearin G."/>
            <person name="Goldberg J."/>
            <person name="Griggs A."/>
            <person name="Gujja S."/>
            <person name="Hansen M."/>
            <person name="Heiman D."/>
            <person name="Howarth C."/>
            <person name="Larimer J."/>
            <person name="Lui A."/>
            <person name="MacDonald P.J.P."/>
            <person name="McCowen C."/>
            <person name="Montmayeur A."/>
            <person name="Murphy C."/>
            <person name="Neiman D."/>
            <person name="Pearson M."/>
            <person name="Priest M."/>
            <person name="Roberts A."/>
            <person name="Saif S."/>
            <person name="Shea T."/>
            <person name="Sisk P."/>
            <person name="Stolte C."/>
            <person name="Sykes S."/>
            <person name="Wortman J."/>
            <person name="Nusbaum C."/>
            <person name="Birren B."/>
        </authorList>
    </citation>
    <scope>NUCLEOTIDE SEQUENCE [LARGE SCALE GENOMIC DNA]</scope>
    <source>
        <strain evidence="2">H-22</strain>
    </source>
</reference>
<dbReference type="AlphaFoldDB" id="A0A0E2E6I6"/>
<dbReference type="PATRIC" id="fig|999432.5.peg.684"/>
<evidence type="ECO:0000256" key="1">
    <source>
        <dbReference type="SAM" id="SignalP"/>
    </source>
</evidence>